<feature type="domain" description="HAMP" evidence="7">
    <location>
        <begin position="156"/>
        <end position="209"/>
    </location>
</feature>
<keyword evidence="4" id="KW-0175">Coiled coil</keyword>
<dbReference type="SUPFAM" id="SSF58104">
    <property type="entry name" value="Methyl-accepting chemotaxis protein (MCP) signaling domain"/>
    <property type="match status" value="1"/>
</dbReference>
<dbReference type="Pfam" id="PF00015">
    <property type="entry name" value="MCPsignal"/>
    <property type="match status" value="1"/>
</dbReference>
<organism evidence="8 9">
    <name type="scientific">Lacibacterium aquatile</name>
    <dbReference type="NCBI Taxonomy" id="1168082"/>
    <lineage>
        <taxon>Bacteria</taxon>
        <taxon>Pseudomonadati</taxon>
        <taxon>Pseudomonadota</taxon>
        <taxon>Alphaproteobacteria</taxon>
        <taxon>Rhodospirillales</taxon>
        <taxon>Rhodospirillaceae</taxon>
    </lineage>
</organism>
<comment type="caution">
    <text evidence="8">The sequence shown here is derived from an EMBL/GenBank/DDBJ whole genome shotgun (WGS) entry which is preliminary data.</text>
</comment>
<dbReference type="Gene3D" id="6.10.340.10">
    <property type="match status" value="1"/>
</dbReference>
<dbReference type="SMART" id="SM00283">
    <property type="entry name" value="MA"/>
    <property type="match status" value="1"/>
</dbReference>
<evidence type="ECO:0000256" key="1">
    <source>
        <dbReference type="ARBA" id="ARBA00023224"/>
    </source>
</evidence>
<evidence type="ECO:0000259" key="7">
    <source>
        <dbReference type="PROSITE" id="PS50885"/>
    </source>
</evidence>
<dbReference type="Pfam" id="PF00672">
    <property type="entry name" value="HAMP"/>
    <property type="match status" value="1"/>
</dbReference>
<evidence type="ECO:0000256" key="3">
    <source>
        <dbReference type="PROSITE-ProRule" id="PRU00284"/>
    </source>
</evidence>
<evidence type="ECO:0000256" key="2">
    <source>
        <dbReference type="ARBA" id="ARBA00029447"/>
    </source>
</evidence>
<keyword evidence="1 3" id="KW-0807">Transducer</keyword>
<dbReference type="EMBL" id="JBHUIP010000012">
    <property type="protein sequence ID" value="MFD2263521.1"/>
    <property type="molecule type" value="Genomic_DNA"/>
</dbReference>
<feature type="transmembrane region" description="Helical" evidence="5">
    <location>
        <begin position="7"/>
        <end position="26"/>
    </location>
</feature>
<keyword evidence="9" id="KW-1185">Reference proteome</keyword>
<dbReference type="InterPro" id="IPR004090">
    <property type="entry name" value="Chemotax_Me-accpt_rcpt"/>
</dbReference>
<dbReference type="RefSeq" id="WP_379876537.1">
    <property type="nucleotide sequence ID" value="NZ_JBHUIP010000012.1"/>
</dbReference>
<proteinExistence type="inferred from homology"/>
<evidence type="ECO:0000259" key="6">
    <source>
        <dbReference type="PROSITE" id="PS50111"/>
    </source>
</evidence>
<evidence type="ECO:0000313" key="9">
    <source>
        <dbReference type="Proteomes" id="UP001597295"/>
    </source>
</evidence>
<protein>
    <submittedName>
        <fullName evidence="8">Methyl-accepting chemotaxis protein</fullName>
    </submittedName>
</protein>
<dbReference type="CDD" id="cd06225">
    <property type="entry name" value="HAMP"/>
    <property type="match status" value="1"/>
</dbReference>
<evidence type="ECO:0000256" key="4">
    <source>
        <dbReference type="SAM" id="Coils"/>
    </source>
</evidence>
<sequence>MTIPQKLAAIMIAVATLALTASVGVYELEKATRYEKLHADTLRALGDMRLAMAEGRGIDAPLKVVAGSAAACTDLNTWVESLAMKAIGTEAAIQGCRDLAAAAKLPADQAVLAIDKASRAIEAPLHRTVSIGAGGTQIAVLILALLTLGGTVYLARDISRPLRRITADMHRLAGGDLEFQLVTENRADEIGAMSSALTVFRTNALAVAELRAEQESLRTQAEATRVATLRELADNLEADLGQLAQAVSGESQDLTATSRTMSDIARQTSSRATSVAAATEETSVNVETAAAAAEELTASVGEIDSRTIEAATLAREAVGEATKAGETMHRLTEAASAVGTVLDLIADIAAQTNLLALNATIEAARAGEAGKGFAVVASEVKNLAGQTANATEEIAARIRGIQEETDNAATAIEGVAASIAKLDTTASAIADAVAQQSAATTEIARAVAEAAAGSREVARHMVGVNQGASDNEEASGTVLAAASRLSDEAARLQEAVGATVNWLRKA</sequence>
<evidence type="ECO:0000313" key="8">
    <source>
        <dbReference type="EMBL" id="MFD2263521.1"/>
    </source>
</evidence>
<dbReference type="InterPro" id="IPR003660">
    <property type="entry name" value="HAMP_dom"/>
</dbReference>
<feature type="transmembrane region" description="Helical" evidence="5">
    <location>
        <begin position="134"/>
        <end position="155"/>
    </location>
</feature>
<dbReference type="PANTHER" id="PTHR32089:SF112">
    <property type="entry name" value="LYSOZYME-LIKE PROTEIN-RELATED"/>
    <property type="match status" value="1"/>
</dbReference>
<dbReference type="SMART" id="SM00304">
    <property type="entry name" value="HAMP"/>
    <property type="match status" value="1"/>
</dbReference>
<dbReference type="Gene3D" id="1.10.287.950">
    <property type="entry name" value="Methyl-accepting chemotaxis protein"/>
    <property type="match status" value="1"/>
</dbReference>
<keyword evidence="5" id="KW-0472">Membrane</keyword>
<keyword evidence="5" id="KW-1133">Transmembrane helix</keyword>
<comment type="similarity">
    <text evidence="2">Belongs to the methyl-accepting chemotaxis (MCP) protein family.</text>
</comment>
<keyword evidence="5" id="KW-0812">Transmembrane</keyword>
<dbReference type="InterPro" id="IPR004089">
    <property type="entry name" value="MCPsignal_dom"/>
</dbReference>
<dbReference type="PRINTS" id="PR00260">
    <property type="entry name" value="CHEMTRNSDUCR"/>
</dbReference>
<reference evidence="9" key="1">
    <citation type="journal article" date="2019" name="Int. J. Syst. Evol. Microbiol.">
        <title>The Global Catalogue of Microorganisms (GCM) 10K type strain sequencing project: providing services to taxonomists for standard genome sequencing and annotation.</title>
        <authorList>
            <consortium name="The Broad Institute Genomics Platform"/>
            <consortium name="The Broad Institute Genome Sequencing Center for Infectious Disease"/>
            <person name="Wu L."/>
            <person name="Ma J."/>
        </authorList>
    </citation>
    <scope>NUCLEOTIDE SEQUENCE [LARGE SCALE GENOMIC DNA]</scope>
    <source>
        <strain evidence="9">CGMCC 1.19062</strain>
    </source>
</reference>
<feature type="domain" description="Methyl-accepting transducer" evidence="6">
    <location>
        <begin position="250"/>
        <end position="486"/>
    </location>
</feature>
<dbReference type="Proteomes" id="UP001597295">
    <property type="component" value="Unassembled WGS sequence"/>
</dbReference>
<name>A0ABW5DU76_9PROT</name>
<gene>
    <name evidence="8" type="ORF">ACFSM5_11525</name>
</gene>
<accession>A0ABW5DU76</accession>
<dbReference type="PANTHER" id="PTHR32089">
    <property type="entry name" value="METHYL-ACCEPTING CHEMOTAXIS PROTEIN MCPB"/>
    <property type="match status" value="1"/>
</dbReference>
<evidence type="ECO:0000256" key="5">
    <source>
        <dbReference type="SAM" id="Phobius"/>
    </source>
</evidence>
<dbReference type="PROSITE" id="PS50111">
    <property type="entry name" value="CHEMOTAXIS_TRANSDUC_2"/>
    <property type="match status" value="1"/>
</dbReference>
<dbReference type="PROSITE" id="PS50885">
    <property type="entry name" value="HAMP"/>
    <property type="match status" value="1"/>
</dbReference>
<feature type="coiled-coil region" evidence="4">
    <location>
        <begin position="207"/>
        <end position="246"/>
    </location>
</feature>